<keyword evidence="7" id="KW-1015">Disulfide bond</keyword>
<feature type="signal peptide" evidence="8">
    <location>
        <begin position="1"/>
        <end position="25"/>
    </location>
</feature>
<evidence type="ECO:0000256" key="8">
    <source>
        <dbReference type="SAM" id="SignalP"/>
    </source>
</evidence>
<reference evidence="9 10" key="1">
    <citation type="journal article" date="2018" name="Mol. Plant">
        <title>The genome of Artemisia annua provides insight into the evolution of Asteraceae family and artemisinin biosynthesis.</title>
        <authorList>
            <person name="Shen Q."/>
            <person name="Zhang L."/>
            <person name="Liao Z."/>
            <person name="Wang S."/>
            <person name="Yan T."/>
            <person name="Shi P."/>
            <person name="Liu M."/>
            <person name="Fu X."/>
            <person name="Pan Q."/>
            <person name="Wang Y."/>
            <person name="Lv Z."/>
            <person name="Lu X."/>
            <person name="Zhang F."/>
            <person name="Jiang W."/>
            <person name="Ma Y."/>
            <person name="Chen M."/>
            <person name="Hao X."/>
            <person name="Li L."/>
            <person name="Tang Y."/>
            <person name="Lv G."/>
            <person name="Zhou Y."/>
            <person name="Sun X."/>
            <person name="Brodelius P.E."/>
            <person name="Rose J.K.C."/>
            <person name="Tang K."/>
        </authorList>
    </citation>
    <scope>NUCLEOTIDE SEQUENCE [LARGE SCALE GENOMIC DNA]</scope>
    <source>
        <strain evidence="10">cv. Huhao1</strain>
        <tissue evidence="9">Leaf</tissue>
    </source>
</reference>
<sequence>MNIPGAAINLMFLVLFVKLLQKAAIKKMDMQASREFLAELKVLTHVHHLNLVRLIGYCVQGSLFQLHRGESYSVQMQRDIRNGTGFVTFPVKYLCVVFRPFKGEILEATVTMMGFFAEAGHLDTLIPRRQWQSSLYMFRDEPDLLEGSIIEVVLDDGERGTRKKKVEYGVLFLEIRACSLYRLERQLKNKMSHGLKAGTKAQE</sequence>
<protein>
    <recommendedName>
        <fullName evidence="11">Serine-threonine/tyrosine-protein kinase catalytic domain-containing protein</fullName>
    </recommendedName>
</protein>
<dbReference type="SUPFAM" id="SSF56112">
    <property type="entry name" value="Protein kinase-like (PK-like)"/>
    <property type="match status" value="1"/>
</dbReference>
<keyword evidence="3" id="KW-0812">Transmembrane</keyword>
<keyword evidence="5" id="KW-1133">Transmembrane helix</keyword>
<keyword evidence="10" id="KW-1185">Reference proteome</keyword>
<accession>A0A2U1NN97</accession>
<evidence type="ECO:0000256" key="2">
    <source>
        <dbReference type="ARBA" id="ARBA00022475"/>
    </source>
</evidence>
<dbReference type="EMBL" id="PKPP01002481">
    <property type="protein sequence ID" value="PWA74982.1"/>
    <property type="molecule type" value="Genomic_DNA"/>
</dbReference>
<evidence type="ECO:0000256" key="7">
    <source>
        <dbReference type="ARBA" id="ARBA00023157"/>
    </source>
</evidence>
<dbReference type="AlphaFoldDB" id="A0A2U1NN97"/>
<dbReference type="Proteomes" id="UP000245207">
    <property type="component" value="Unassembled WGS sequence"/>
</dbReference>
<evidence type="ECO:0000313" key="9">
    <source>
        <dbReference type="EMBL" id="PWA74982.1"/>
    </source>
</evidence>
<comment type="caution">
    <text evidence="9">The sequence shown here is derived from an EMBL/GenBank/DDBJ whole genome shotgun (WGS) entry which is preliminary data.</text>
</comment>
<gene>
    <name evidence="9" type="ORF">CTI12_AA182720</name>
</gene>
<keyword evidence="6" id="KW-0472">Membrane</keyword>
<dbReference type="InterPro" id="IPR044812">
    <property type="entry name" value="CERK1/LYK3-like"/>
</dbReference>
<proteinExistence type="predicted"/>
<dbReference type="OrthoDB" id="1162399at2759"/>
<dbReference type="GO" id="GO:0019199">
    <property type="term" value="F:transmembrane receptor protein kinase activity"/>
    <property type="evidence" value="ECO:0007669"/>
    <property type="project" value="InterPro"/>
</dbReference>
<evidence type="ECO:0000313" key="10">
    <source>
        <dbReference type="Proteomes" id="UP000245207"/>
    </source>
</evidence>
<dbReference type="GO" id="GO:0045087">
    <property type="term" value="P:innate immune response"/>
    <property type="evidence" value="ECO:0007669"/>
    <property type="project" value="InterPro"/>
</dbReference>
<evidence type="ECO:0008006" key="11">
    <source>
        <dbReference type="Google" id="ProtNLM"/>
    </source>
</evidence>
<dbReference type="STRING" id="35608.A0A2U1NN97"/>
<keyword evidence="2" id="KW-1003">Cell membrane</keyword>
<organism evidence="9 10">
    <name type="scientific">Artemisia annua</name>
    <name type="common">Sweet wormwood</name>
    <dbReference type="NCBI Taxonomy" id="35608"/>
    <lineage>
        <taxon>Eukaryota</taxon>
        <taxon>Viridiplantae</taxon>
        <taxon>Streptophyta</taxon>
        <taxon>Embryophyta</taxon>
        <taxon>Tracheophyta</taxon>
        <taxon>Spermatophyta</taxon>
        <taxon>Magnoliopsida</taxon>
        <taxon>eudicotyledons</taxon>
        <taxon>Gunneridae</taxon>
        <taxon>Pentapetalae</taxon>
        <taxon>asterids</taxon>
        <taxon>campanulids</taxon>
        <taxon>Asterales</taxon>
        <taxon>Asteraceae</taxon>
        <taxon>Asteroideae</taxon>
        <taxon>Anthemideae</taxon>
        <taxon>Artemisiinae</taxon>
        <taxon>Artemisia</taxon>
    </lineage>
</organism>
<name>A0A2U1NN97_ARTAN</name>
<evidence type="ECO:0000256" key="4">
    <source>
        <dbReference type="ARBA" id="ARBA00022729"/>
    </source>
</evidence>
<dbReference type="InterPro" id="IPR011009">
    <property type="entry name" value="Kinase-like_dom_sf"/>
</dbReference>
<evidence type="ECO:0000256" key="5">
    <source>
        <dbReference type="ARBA" id="ARBA00022989"/>
    </source>
</evidence>
<evidence type="ECO:0000256" key="1">
    <source>
        <dbReference type="ARBA" id="ARBA00004162"/>
    </source>
</evidence>
<keyword evidence="4 8" id="KW-0732">Signal</keyword>
<feature type="chain" id="PRO_5015705606" description="Serine-threonine/tyrosine-protein kinase catalytic domain-containing protein" evidence="8">
    <location>
        <begin position="26"/>
        <end position="203"/>
    </location>
</feature>
<evidence type="ECO:0000256" key="6">
    <source>
        <dbReference type="ARBA" id="ARBA00023136"/>
    </source>
</evidence>
<comment type="subcellular location">
    <subcellularLocation>
        <location evidence="1">Cell membrane</location>
        <topology evidence="1">Single-pass membrane protein</topology>
    </subcellularLocation>
</comment>
<dbReference type="PANTHER" id="PTHR46204:SF27">
    <property type="entry name" value="PROTEIN KINASE DOMAIN-CONTAINING PROTEIN"/>
    <property type="match status" value="1"/>
</dbReference>
<evidence type="ECO:0000256" key="3">
    <source>
        <dbReference type="ARBA" id="ARBA00022692"/>
    </source>
</evidence>
<dbReference type="Gene3D" id="1.10.510.10">
    <property type="entry name" value="Transferase(Phosphotransferase) domain 1"/>
    <property type="match status" value="1"/>
</dbReference>
<dbReference type="GO" id="GO:0005886">
    <property type="term" value="C:plasma membrane"/>
    <property type="evidence" value="ECO:0007669"/>
    <property type="project" value="UniProtKB-SubCell"/>
</dbReference>
<dbReference type="PANTHER" id="PTHR46204">
    <property type="entry name" value="CHITIN ELICITOR RECEPTOR KINASE 1-RELATED"/>
    <property type="match status" value="1"/>
</dbReference>